<evidence type="ECO:0000259" key="2">
    <source>
        <dbReference type="Pfam" id="PF01569"/>
    </source>
</evidence>
<keyword evidence="1" id="KW-1133">Transmembrane helix</keyword>
<feature type="transmembrane region" description="Helical" evidence="1">
    <location>
        <begin position="133"/>
        <end position="151"/>
    </location>
</feature>
<proteinExistence type="predicted"/>
<keyword evidence="1" id="KW-0472">Membrane</keyword>
<feature type="transmembrane region" description="Helical" evidence="1">
    <location>
        <begin position="106"/>
        <end position="126"/>
    </location>
</feature>
<organism evidence="3 4">
    <name type="scientific">Arenimonas soli</name>
    <dbReference type="NCBI Taxonomy" id="2269504"/>
    <lineage>
        <taxon>Bacteria</taxon>
        <taxon>Pseudomonadati</taxon>
        <taxon>Pseudomonadota</taxon>
        <taxon>Gammaproteobacteria</taxon>
        <taxon>Lysobacterales</taxon>
        <taxon>Lysobacteraceae</taxon>
        <taxon>Arenimonas</taxon>
    </lineage>
</organism>
<dbReference type="EMBL" id="BMKC01000002">
    <property type="protein sequence ID" value="GGA81772.1"/>
    <property type="molecule type" value="Genomic_DNA"/>
</dbReference>
<reference evidence="4" key="1">
    <citation type="journal article" date="2019" name="Int. J. Syst. Evol. Microbiol.">
        <title>The Global Catalogue of Microorganisms (GCM) 10K type strain sequencing project: providing services to taxonomists for standard genome sequencing and annotation.</title>
        <authorList>
            <consortium name="The Broad Institute Genomics Platform"/>
            <consortium name="The Broad Institute Genome Sequencing Center for Infectious Disease"/>
            <person name="Wu L."/>
            <person name="Ma J."/>
        </authorList>
    </citation>
    <scope>NUCLEOTIDE SEQUENCE [LARGE SCALE GENOMIC DNA]</scope>
    <source>
        <strain evidence="4">CGMCC 1.15905</strain>
    </source>
</reference>
<accession>A0ABQ1HLX0</accession>
<gene>
    <name evidence="3" type="ORF">GCM10011521_20140</name>
</gene>
<keyword evidence="1" id="KW-0812">Transmembrane</keyword>
<sequence length="178" mass="18699">MLQFLSAPILIAPGAALFLVVHAIRRGYGRGGQVERAYAVIAATLLVALAVKDMLKRAFGRTWPRNVVDPGPEAISSGCSPSSLGYINDGLHGFHAFAGVTKPYQAFPSGSTVVLLATVLPLMALYPRLRLPLAIFSLVSFCAYVLTNTHFIGDVVAGAYVGAVAGMIATATIRSGRP</sequence>
<dbReference type="Proteomes" id="UP000623419">
    <property type="component" value="Unassembled WGS sequence"/>
</dbReference>
<evidence type="ECO:0000256" key="1">
    <source>
        <dbReference type="SAM" id="Phobius"/>
    </source>
</evidence>
<dbReference type="InterPro" id="IPR000326">
    <property type="entry name" value="PAP2/HPO"/>
</dbReference>
<dbReference type="SUPFAM" id="SSF48317">
    <property type="entry name" value="Acid phosphatase/Vanadium-dependent haloperoxidase"/>
    <property type="match status" value="1"/>
</dbReference>
<feature type="transmembrane region" description="Helical" evidence="1">
    <location>
        <begin position="157"/>
        <end position="173"/>
    </location>
</feature>
<feature type="transmembrane region" description="Helical" evidence="1">
    <location>
        <begin position="6"/>
        <end position="25"/>
    </location>
</feature>
<dbReference type="Gene3D" id="1.20.144.10">
    <property type="entry name" value="Phosphatidic acid phosphatase type 2/haloperoxidase"/>
    <property type="match status" value="1"/>
</dbReference>
<evidence type="ECO:0000313" key="4">
    <source>
        <dbReference type="Proteomes" id="UP000623419"/>
    </source>
</evidence>
<feature type="domain" description="Phosphatidic acid phosphatase type 2/haloperoxidase" evidence="2">
    <location>
        <begin position="39"/>
        <end position="171"/>
    </location>
</feature>
<name>A0ABQ1HLX0_9GAMM</name>
<dbReference type="Pfam" id="PF01569">
    <property type="entry name" value="PAP2"/>
    <property type="match status" value="1"/>
</dbReference>
<protein>
    <recommendedName>
        <fullName evidence="2">Phosphatidic acid phosphatase type 2/haloperoxidase domain-containing protein</fullName>
    </recommendedName>
</protein>
<keyword evidence="4" id="KW-1185">Reference proteome</keyword>
<dbReference type="InterPro" id="IPR036938">
    <property type="entry name" value="PAP2/HPO_sf"/>
</dbReference>
<feature type="transmembrane region" description="Helical" evidence="1">
    <location>
        <begin position="37"/>
        <end position="55"/>
    </location>
</feature>
<comment type="caution">
    <text evidence="3">The sequence shown here is derived from an EMBL/GenBank/DDBJ whole genome shotgun (WGS) entry which is preliminary data.</text>
</comment>
<evidence type="ECO:0000313" key="3">
    <source>
        <dbReference type="EMBL" id="GGA81772.1"/>
    </source>
</evidence>